<name>A0A5C0XQ36_PYRFU</name>
<dbReference type="OrthoDB" id="378878at2157"/>
<proteinExistence type="predicted"/>
<dbReference type="GeneID" id="41712769"/>
<dbReference type="GeneID" id="13301563"/>
<protein>
    <submittedName>
        <fullName evidence="1">Uncharacterized protein</fullName>
    </submittedName>
</protein>
<gene>
    <name evidence="1" type="ORF">PFDSM3638_04810</name>
</gene>
<dbReference type="EMBL" id="CP023154">
    <property type="protein sequence ID" value="QEK78625.1"/>
    <property type="molecule type" value="Genomic_DNA"/>
</dbReference>
<accession>A0A5C0XQ36</accession>
<evidence type="ECO:0000313" key="2">
    <source>
        <dbReference type="Proteomes" id="UP000324354"/>
    </source>
</evidence>
<evidence type="ECO:0000313" key="1">
    <source>
        <dbReference type="EMBL" id="QEK78625.1"/>
    </source>
</evidence>
<dbReference type="Proteomes" id="UP000324354">
    <property type="component" value="Chromosome"/>
</dbReference>
<dbReference type="AlphaFoldDB" id="A0A5C0XQ36"/>
<sequence length="61" mass="7093">MAVKTKSKDVFEVKIPVPEGMSIREFKRLAREAIIEYLIKEEGLSEEDVKKLKITIEVEEE</sequence>
<dbReference type="RefSeq" id="WP_011012096.1">
    <property type="nucleotide sequence ID" value="NC_003413.1"/>
</dbReference>
<reference evidence="1 2" key="1">
    <citation type="submission" date="2017-08" db="EMBL/GenBank/DDBJ databases">
        <title>Resequencing and Reannotation of the genome of Pyrococcus furiosus type strain DSM3638.</title>
        <authorList>
            <person name="Reichelt R.M."/>
            <person name="Bunk B."/>
        </authorList>
    </citation>
    <scope>NUCLEOTIDE SEQUENCE [LARGE SCALE GENOMIC DNA]</scope>
    <source>
        <strain evidence="1 2">DSM 3638</strain>
    </source>
</reference>
<organism evidence="1 2">
    <name type="scientific">Pyrococcus furiosus (strain ATCC 43587 / DSM 3638 / JCM 8422 / Vc1)</name>
    <dbReference type="NCBI Taxonomy" id="186497"/>
    <lineage>
        <taxon>Archaea</taxon>
        <taxon>Methanobacteriati</taxon>
        <taxon>Methanobacteriota</taxon>
        <taxon>Thermococci</taxon>
        <taxon>Thermococcales</taxon>
        <taxon>Thermococcaceae</taxon>
        <taxon>Pyrococcus</taxon>
    </lineage>
</organism>